<dbReference type="InterPro" id="IPR001128">
    <property type="entry name" value="Cyt_P450"/>
</dbReference>
<gene>
    <name evidence="10" type="primary">CP305</name>
</gene>
<dbReference type="PROSITE" id="PS00086">
    <property type="entry name" value="CYTOCHROME_P450"/>
    <property type="match status" value="1"/>
</dbReference>
<evidence type="ECO:0000256" key="1">
    <source>
        <dbReference type="ARBA" id="ARBA00001971"/>
    </source>
</evidence>
<dbReference type="FunFam" id="1.10.630.10:FF:000036">
    <property type="entry name" value="CYtochrome P450 family"/>
    <property type="match status" value="1"/>
</dbReference>
<feature type="binding site" description="axial binding residue" evidence="8">
    <location>
        <position position="445"/>
    </location>
    <ligand>
        <name>heme</name>
        <dbReference type="ChEBI" id="CHEBI:30413"/>
    </ligand>
    <ligandPart>
        <name>Fe</name>
        <dbReference type="ChEBI" id="CHEBI:18248"/>
    </ligandPart>
</feature>
<organism evidence="10">
    <name type="scientific">Bactrocera dorsalis</name>
    <name type="common">Oriental fruit fly</name>
    <name type="synonym">Dacus dorsalis</name>
    <dbReference type="NCBI Taxonomy" id="27457"/>
    <lineage>
        <taxon>Eukaryota</taxon>
        <taxon>Metazoa</taxon>
        <taxon>Ecdysozoa</taxon>
        <taxon>Arthropoda</taxon>
        <taxon>Hexapoda</taxon>
        <taxon>Insecta</taxon>
        <taxon>Pterygota</taxon>
        <taxon>Neoptera</taxon>
        <taxon>Endopterygota</taxon>
        <taxon>Diptera</taxon>
        <taxon>Brachycera</taxon>
        <taxon>Muscomorpha</taxon>
        <taxon>Tephritoidea</taxon>
        <taxon>Tephritidae</taxon>
        <taxon>Bactrocera</taxon>
        <taxon>Bactrocera</taxon>
    </lineage>
</organism>
<dbReference type="GO" id="GO:0005737">
    <property type="term" value="C:cytoplasm"/>
    <property type="evidence" value="ECO:0007669"/>
    <property type="project" value="TreeGrafter"/>
</dbReference>
<dbReference type="GO" id="GO:0006082">
    <property type="term" value="P:organic acid metabolic process"/>
    <property type="evidence" value="ECO:0007669"/>
    <property type="project" value="TreeGrafter"/>
</dbReference>
<accession>A0A034VQK2</accession>
<keyword evidence="6 8" id="KW-0408">Iron</keyword>
<dbReference type="GO" id="GO:0020037">
    <property type="term" value="F:heme binding"/>
    <property type="evidence" value="ECO:0007669"/>
    <property type="project" value="InterPro"/>
</dbReference>
<evidence type="ECO:0000256" key="7">
    <source>
        <dbReference type="ARBA" id="ARBA00023033"/>
    </source>
</evidence>
<evidence type="ECO:0000256" key="3">
    <source>
        <dbReference type="ARBA" id="ARBA00022617"/>
    </source>
</evidence>
<keyword evidence="4 8" id="KW-0479">Metal-binding</keyword>
<dbReference type="EMBL" id="GAKP01014238">
    <property type="protein sequence ID" value="JAC44714.1"/>
    <property type="molecule type" value="Transcribed_RNA"/>
</dbReference>
<keyword evidence="7 9" id="KW-0503">Monooxygenase</keyword>
<dbReference type="SUPFAM" id="SSF48264">
    <property type="entry name" value="Cytochrome P450"/>
    <property type="match status" value="1"/>
</dbReference>
<dbReference type="AlphaFoldDB" id="A0A034VQK2"/>
<dbReference type="PRINTS" id="PR00385">
    <property type="entry name" value="P450"/>
</dbReference>
<dbReference type="PRINTS" id="PR00463">
    <property type="entry name" value="EP450I"/>
</dbReference>
<comment type="cofactor">
    <cofactor evidence="1 8">
        <name>heme</name>
        <dbReference type="ChEBI" id="CHEBI:30413"/>
    </cofactor>
</comment>
<dbReference type="Pfam" id="PF00067">
    <property type="entry name" value="p450"/>
    <property type="match status" value="1"/>
</dbReference>
<evidence type="ECO:0000256" key="5">
    <source>
        <dbReference type="ARBA" id="ARBA00023002"/>
    </source>
</evidence>
<evidence type="ECO:0000256" key="9">
    <source>
        <dbReference type="RuleBase" id="RU000461"/>
    </source>
</evidence>
<dbReference type="PANTHER" id="PTHR24300">
    <property type="entry name" value="CYTOCHROME P450 508A4-RELATED"/>
    <property type="match status" value="1"/>
</dbReference>
<dbReference type="CDD" id="cd20651">
    <property type="entry name" value="CYP15A1-like"/>
    <property type="match status" value="1"/>
</dbReference>
<evidence type="ECO:0000256" key="6">
    <source>
        <dbReference type="ARBA" id="ARBA00023004"/>
    </source>
</evidence>
<proteinExistence type="inferred from homology"/>
<keyword evidence="3 8" id="KW-0349">Heme</keyword>
<evidence type="ECO:0000256" key="4">
    <source>
        <dbReference type="ARBA" id="ARBA00022723"/>
    </source>
</evidence>
<dbReference type="GO" id="GO:0008395">
    <property type="term" value="F:steroid hydroxylase activity"/>
    <property type="evidence" value="ECO:0007669"/>
    <property type="project" value="TreeGrafter"/>
</dbReference>
<protein>
    <submittedName>
        <fullName evidence="10">Putative cytochrome P450 305a1</fullName>
    </submittedName>
</protein>
<dbReference type="GO" id="GO:0016712">
    <property type="term" value="F:oxidoreductase activity, acting on paired donors, with incorporation or reduction of molecular oxygen, reduced flavin or flavoprotein as one donor, and incorporation of one atom of oxygen"/>
    <property type="evidence" value="ECO:0007669"/>
    <property type="project" value="TreeGrafter"/>
</dbReference>
<comment type="similarity">
    <text evidence="2 9">Belongs to the cytochrome P450 family.</text>
</comment>
<keyword evidence="5 9" id="KW-0560">Oxidoreductase</keyword>
<dbReference type="OrthoDB" id="6147983at2759"/>
<dbReference type="InterPro" id="IPR050182">
    <property type="entry name" value="Cytochrome_P450_fam2"/>
</dbReference>
<evidence type="ECO:0000256" key="2">
    <source>
        <dbReference type="ARBA" id="ARBA00010617"/>
    </source>
</evidence>
<dbReference type="PANTHER" id="PTHR24300:SF376">
    <property type="entry name" value="CYTOCHROME P450 15A1"/>
    <property type="match status" value="1"/>
</dbReference>
<dbReference type="GO" id="GO:0006805">
    <property type="term" value="P:xenobiotic metabolic process"/>
    <property type="evidence" value="ECO:0007669"/>
    <property type="project" value="TreeGrafter"/>
</dbReference>
<dbReference type="GO" id="GO:0005506">
    <property type="term" value="F:iron ion binding"/>
    <property type="evidence" value="ECO:0007669"/>
    <property type="project" value="InterPro"/>
</dbReference>
<name>A0A034VQK2_BACDO</name>
<dbReference type="InterPro" id="IPR017972">
    <property type="entry name" value="Cyt_P450_CS"/>
</dbReference>
<dbReference type="InterPro" id="IPR036396">
    <property type="entry name" value="Cyt_P450_sf"/>
</dbReference>
<reference evidence="10" key="1">
    <citation type="journal article" date="2014" name="BMC Genomics">
        <title>Characterizing the developmental transcriptome of the oriental fruit fly, Bactrocera dorsalis (Diptera: Tephritidae) through comparative genomic analysis with Drosophila melanogaster utilizing modENCODE datasets.</title>
        <authorList>
            <person name="Geib S.M."/>
            <person name="Calla B."/>
            <person name="Hall B."/>
            <person name="Hou S."/>
            <person name="Manoukis N.C."/>
        </authorList>
    </citation>
    <scope>NUCLEOTIDE SEQUENCE</scope>
    <source>
        <strain evidence="10">Punador</strain>
    </source>
</reference>
<evidence type="ECO:0000313" key="10">
    <source>
        <dbReference type="EMBL" id="JAC44714.1"/>
    </source>
</evidence>
<sequence length="499" mass="57543">MSVVLFLVATIVGYVLYSLIQSMKRPKNFPPGPDFIPWMGNTIQLRKEARASGGQHLVFEKWSKKYNSDILGLKLGSEYVVVALSFPLVHEVHINEVFDGRPDNFFLRLRTMGTRKGITCTDGQLWQEHRSFAMRQMRHVGYGRTEMEQYIEKEADSLLTYIDELHGEPTWPGSFLAPSVLNVLWTLTAGKGIGRGDKRLQKLLQLLNRRSKVFDICGGVLSQMPWLRYFAPNWTGYNLICQMNQEMHAFFLEAINEHRASITKENAESDLIYAYIREMNEHSDEAENSTFSETQLTMTILDFFIAGSQTTSNTTDLALMMLALHRDVQKRVYDEITDNLEKHKIPVNLCNREYFPYTSAFIMEVQRYFHITPVTGPRRALRNTTLGGYNVPKDTTVLIGLRVVHMDKAHWGDPEVFRPERFLDADGKVFRDEYFMPFGQGRRRCLGDALARACLFSFLTKIVHRFRIELCEEALPSVVLQPGITLTPKPYKVRFVNRQ</sequence>
<dbReference type="Gene3D" id="1.10.630.10">
    <property type="entry name" value="Cytochrome P450"/>
    <property type="match status" value="1"/>
</dbReference>
<evidence type="ECO:0000256" key="8">
    <source>
        <dbReference type="PIRSR" id="PIRSR602401-1"/>
    </source>
</evidence>
<dbReference type="InterPro" id="IPR002401">
    <property type="entry name" value="Cyt_P450_E_grp-I"/>
</dbReference>